<dbReference type="AlphaFoldDB" id="A0A8H6Y930"/>
<evidence type="ECO:0000313" key="2">
    <source>
        <dbReference type="EMBL" id="KAF7354674.1"/>
    </source>
</evidence>
<feature type="compositionally biased region" description="Pro residues" evidence="1">
    <location>
        <begin position="248"/>
        <end position="266"/>
    </location>
</feature>
<organism evidence="2 3">
    <name type="scientific">Mycena sanguinolenta</name>
    <dbReference type="NCBI Taxonomy" id="230812"/>
    <lineage>
        <taxon>Eukaryota</taxon>
        <taxon>Fungi</taxon>
        <taxon>Dikarya</taxon>
        <taxon>Basidiomycota</taxon>
        <taxon>Agaricomycotina</taxon>
        <taxon>Agaricomycetes</taxon>
        <taxon>Agaricomycetidae</taxon>
        <taxon>Agaricales</taxon>
        <taxon>Marasmiineae</taxon>
        <taxon>Mycenaceae</taxon>
        <taxon>Mycena</taxon>
    </lineage>
</organism>
<feature type="compositionally biased region" description="Acidic residues" evidence="1">
    <location>
        <begin position="226"/>
        <end position="238"/>
    </location>
</feature>
<dbReference type="EMBL" id="JACAZH010000011">
    <property type="protein sequence ID" value="KAF7354674.1"/>
    <property type="molecule type" value="Genomic_DNA"/>
</dbReference>
<dbReference type="Proteomes" id="UP000623467">
    <property type="component" value="Unassembled WGS sequence"/>
</dbReference>
<dbReference type="InterPro" id="IPR053729">
    <property type="entry name" value="MAD2L1BP_domain_sf"/>
</dbReference>
<gene>
    <name evidence="2" type="ORF">MSAN_01381100</name>
</gene>
<proteinExistence type="predicted"/>
<keyword evidence="3" id="KW-1185">Reference proteome</keyword>
<feature type="compositionally biased region" description="Acidic residues" evidence="1">
    <location>
        <begin position="203"/>
        <end position="214"/>
    </location>
</feature>
<feature type="compositionally biased region" description="Acidic residues" evidence="1">
    <location>
        <begin position="183"/>
        <end position="195"/>
    </location>
</feature>
<feature type="region of interest" description="Disordered" evidence="1">
    <location>
        <begin position="1"/>
        <end position="30"/>
    </location>
</feature>
<accession>A0A8H6Y930</accession>
<reference evidence="2" key="1">
    <citation type="submission" date="2020-05" db="EMBL/GenBank/DDBJ databases">
        <title>Mycena genomes resolve the evolution of fungal bioluminescence.</title>
        <authorList>
            <person name="Tsai I.J."/>
        </authorList>
    </citation>
    <scope>NUCLEOTIDE SEQUENCE</scope>
    <source>
        <strain evidence="2">160909Yilan</strain>
    </source>
</reference>
<dbReference type="OrthoDB" id="2387165at2759"/>
<comment type="caution">
    <text evidence="2">The sequence shown here is derived from an EMBL/GenBank/DDBJ whole genome shotgun (WGS) entry which is preliminary data.</text>
</comment>
<evidence type="ECO:0000313" key="3">
    <source>
        <dbReference type="Proteomes" id="UP000623467"/>
    </source>
</evidence>
<feature type="region of interest" description="Disordered" evidence="1">
    <location>
        <begin position="180"/>
        <end position="268"/>
    </location>
</feature>
<protein>
    <submittedName>
        <fullName evidence="2">Uncharacterized protein</fullName>
    </submittedName>
</protein>
<feature type="compositionally biased region" description="Polar residues" evidence="1">
    <location>
        <begin position="18"/>
        <end position="30"/>
    </location>
</feature>
<dbReference type="Gene3D" id="3.30.900.20">
    <property type="match status" value="1"/>
</dbReference>
<sequence length="409" mass="43579">MPVLTPSLSPPISVPFTDGSNTKIPSGSGLKTTLTGVMAPSLESDEKSSDTPSTVSKLSLDVENISAEVAADLSSALVGHVLFLKNQVPFPVTQLYRIPNGKSTPKALKLRTDLLAAFDTLCSHLNTTFTALSTALALATGPGPRPPRRAYVAVLVGPSIGSAKTKVMFAVDGLATKVWGERDDVEEESSEEEEGATAKESVDEAETDDEDAGADDNRDEQSSESSDTDSLADSDDDPSSPPLSRSPSPSPRTSPSPVPCAPPPRQPVRTPIRLLAHTLATADHSMSDELGTALPDLSAAALELTPPLAPSQTHILLRAPRRFTHPAWIPRQTVSSALDNALLEFREEASDSPALTTGDRRKARTKAAKVEGVWVTCRNPGVEFSDDTGEDHEMIWWSWDGKIVGFADW</sequence>
<name>A0A8H6Y930_9AGAR</name>
<evidence type="ECO:0000256" key="1">
    <source>
        <dbReference type="SAM" id="MobiDB-lite"/>
    </source>
</evidence>